<keyword evidence="1" id="KW-1133">Transmembrane helix</keyword>
<name>A0A482IVU3_9BURK</name>
<organism evidence="2 3">
    <name type="scientific">Cupriavidus metallidurans</name>
    <dbReference type="NCBI Taxonomy" id="119219"/>
    <lineage>
        <taxon>Bacteria</taxon>
        <taxon>Pseudomonadati</taxon>
        <taxon>Pseudomonadota</taxon>
        <taxon>Betaproteobacteria</taxon>
        <taxon>Burkholderiales</taxon>
        <taxon>Burkholderiaceae</taxon>
        <taxon>Cupriavidus</taxon>
    </lineage>
</organism>
<evidence type="ECO:0000313" key="2">
    <source>
        <dbReference type="EMBL" id="QBP10790.1"/>
    </source>
</evidence>
<reference evidence="2 3" key="1">
    <citation type="submission" date="2019-03" db="EMBL/GenBank/DDBJ databases">
        <title>Comparative insights into the high quality Complete genome sequence of highly metal resistant Cupriavidus metallidurans strain BS1 isolated from a gold-copper mine.</title>
        <authorList>
            <person name="Mazhar H.S."/>
            <person name="Rensing C."/>
        </authorList>
    </citation>
    <scope>NUCLEOTIDE SEQUENCE [LARGE SCALE GENOMIC DNA]</scope>
    <source>
        <strain evidence="2 3">BS1</strain>
    </source>
</reference>
<gene>
    <name evidence="2" type="ORF">DDF84_014025</name>
</gene>
<feature type="transmembrane region" description="Helical" evidence="1">
    <location>
        <begin position="12"/>
        <end position="33"/>
    </location>
</feature>
<protein>
    <submittedName>
        <fullName evidence="2">Pilus assembly protein PilW</fullName>
    </submittedName>
</protein>
<dbReference type="EMBL" id="CP037900">
    <property type="protein sequence ID" value="QBP10790.1"/>
    <property type="molecule type" value="Genomic_DNA"/>
</dbReference>
<keyword evidence="1" id="KW-0472">Membrane</keyword>
<keyword evidence="1" id="KW-0812">Transmembrane</keyword>
<evidence type="ECO:0000256" key="1">
    <source>
        <dbReference type="SAM" id="Phobius"/>
    </source>
</evidence>
<dbReference type="InterPro" id="IPR032092">
    <property type="entry name" value="PilW"/>
</dbReference>
<dbReference type="RefSeq" id="WP_024569958.1">
    <property type="nucleotide sequence ID" value="NZ_CP037900.1"/>
</dbReference>
<dbReference type="GO" id="GO:0043683">
    <property type="term" value="P:type IV pilus assembly"/>
    <property type="evidence" value="ECO:0007669"/>
    <property type="project" value="InterPro"/>
</dbReference>
<dbReference type="AlphaFoldDB" id="A0A482IVU3"/>
<dbReference type="Proteomes" id="UP000253772">
    <property type="component" value="Chromosome c1"/>
</dbReference>
<accession>A0A482IVU3</accession>
<evidence type="ECO:0000313" key="3">
    <source>
        <dbReference type="Proteomes" id="UP000253772"/>
    </source>
</evidence>
<dbReference type="Pfam" id="PF07963">
    <property type="entry name" value="N_methyl"/>
    <property type="match status" value="1"/>
</dbReference>
<sequence>MRASSQHHGFTLVGMMIGVALGTIAMLAALTMWQVMRDAYASVADGIEIEERGQRALAIIAHAIRHAGWIPAHVALEPAHPAPQVPLEGRDDCGAPSIDDGLECGRRGVRGSDALLVRFSGSGRETDPSLADGTMTDCSGYALPAKTVGDGIAPPAHHAATNVFYIGNGSDGVPQLLCRYPRRSDNRAQAHAYTSGTLVRGVESMQLRFGIVDEGDGQGESERVPALLDAQDVARQRQLAWHHVRAVQVTLVVQGHRPTVSRAPRQRTFTTTVRLRNPSPCREALC</sequence>
<dbReference type="OrthoDB" id="8780389at2"/>
<dbReference type="InterPro" id="IPR012902">
    <property type="entry name" value="N_methyl_site"/>
</dbReference>
<dbReference type="Pfam" id="PF16074">
    <property type="entry name" value="PilW"/>
    <property type="match status" value="1"/>
</dbReference>
<proteinExistence type="predicted"/>